<evidence type="ECO:0000313" key="2">
    <source>
        <dbReference type="EMBL" id="MFC3985618.1"/>
    </source>
</evidence>
<reference evidence="3" key="1">
    <citation type="journal article" date="2019" name="Int. J. Syst. Evol. Microbiol.">
        <title>The Global Catalogue of Microorganisms (GCM) 10K type strain sequencing project: providing services to taxonomists for standard genome sequencing and annotation.</title>
        <authorList>
            <consortium name="The Broad Institute Genomics Platform"/>
            <consortium name="The Broad Institute Genome Sequencing Center for Infectious Disease"/>
            <person name="Wu L."/>
            <person name="Ma J."/>
        </authorList>
    </citation>
    <scope>NUCLEOTIDE SEQUENCE [LARGE SCALE GENOMIC DNA]</scope>
    <source>
        <strain evidence="3">TBRC 7912</strain>
    </source>
</reference>
<dbReference type="SUPFAM" id="SSF46785">
    <property type="entry name" value="Winged helix' DNA-binding domain"/>
    <property type="match status" value="1"/>
</dbReference>
<name>A0ABV8FAB4_9ACTN</name>
<proteinExistence type="predicted"/>
<dbReference type="InterPro" id="IPR039422">
    <property type="entry name" value="MarR/SlyA-like"/>
</dbReference>
<feature type="domain" description="HTH marR-type" evidence="1">
    <location>
        <begin position="1"/>
        <end position="137"/>
    </location>
</feature>
<dbReference type="SMART" id="SM00347">
    <property type="entry name" value="HTH_MARR"/>
    <property type="match status" value="1"/>
</dbReference>
<sequence>MSDFERGTGFLLARLGSLAARSWAAFLTGHDLTQAQYVVLATLGAQGPVGQRRLAELVAVDARNIVPVLDSLAARGLVERRTHETDRRRRTVALTEGGNALLGALAVTAAAEQDRFLHALDRRERERLNHLLRALYASHVPAPG</sequence>
<dbReference type="InterPro" id="IPR036388">
    <property type="entry name" value="WH-like_DNA-bd_sf"/>
</dbReference>
<dbReference type="PRINTS" id="PR00598">
    <property type="entry name" value="HTHMARR"/>
</dbReference>
<dbReference type="Pfam" id="PF01047">
    <property type="entry name" value="MarR"/>
    <property type="match status" value="1"/>
</dbReference>
<evidence type="ECO:0000259" key="1">
    <source>
        <dbReference type="PROSITE" id="PS50995"/>
    </source>
</evidence>
<accession>A0ABV8FAB4</accession>
<gene>
    <name evidence="2" type="ORF">ACFOYY_36205</name>
</gene>
<keyword evidence="3" id="KW-1185">Reference proteome</keyword>
<evidence type="ECO:0000313" key="3">
    <source>
        <dbReference type="Proteomes" id="UP001595698"/>
    </source>
</evidence>
<dbReference type="Gene3D" id="1.10.10.10">
    <property type="entry name" value="Winged helix-like DNA-binding domain superfamily/Winged helix DNA-binding domain"/>
    <property type="match status" value="1"/>
</dbReference>
<dbReference type="RefSeq" id="WP_386195747.1">
    <property type="nucleotide sequence ID" value="NZ_JBHSBC010000048.1"/>
</dbReference>
<dbReference type="EMBL" id="JBHSBC010000048">
    <property type="protein sequence ID" value="MFC3985618.1"/>
    <property type="molecule type" value="Genomic_DNA"/>
</dbReference>
<dbReference type="PROSITE" id="PS50995">
    <property type="entry name" value="HTH_MARR_2"/>
    <property type="match status" value="1"/>
</dbReference>
<dbReference type="Proteomes" id="UP001595698">
    <property type="component" value="Unassembled WGS sequence"/>
</dbReference>
<dbReference type="PANTHER" id="PTHR33164">
    <property type="entry name" value="TRANSCRIPTIONAL REGULATOR, MARR FAMILY"/>
    <property type="match status" value="1"/>
</dbReference>
<comment type="caution">
    <text evidence="2">The sequence shown here is derived from an EMBL/GenBank/DDBJ whole genome shotgun (WGS) entry which is preliminary data.</text>
</comment>
<organism evidence="2 3">
    <name type="scientific">Streptosporangium jomthongense</name>
    <dbReference type="NCBI Taxonomy" id="1193683"/>
    <lineage>
        <taxon>Bacteria</taxon>
        <taxon>Bacillati</taxon>
        <taxon>Actinomycetota</taxon>
        <taxon>Actinomycetes</taxon>
        <taxon>Streptosporangiales</taxon>
        <taxon>Streptosporangiaceae</taxon>
        <taxon>Streptosporangium</taxon>
    </lineage>
</organism>
<protein>
    <submittedName>
        <fullName evidence="2">MarR family winged helix-turn-helix transcriptional regulator</fullName>
    </submittedName>
</protein>
<dbReference type="InterPro" id="IPR000835">
    <property type="entry name" value="HTH_MarR-typ"/>
</dbReference>
<dbReference type="PANTHER" id="PTHR33164:SF95">
    <property type="entry name" value="TRANSCRIPTIONAL REGULATOR"/>
    <property type="match status" value="1"/>
</dbReference>
<dbReference type="InterPro" id="IPR036390">
    <property type="entry name" value="WH_DNA-bd_sf"/>
</dbReference>